<accession>A0ABQ9UFK5</accession>
<organism evidence="2 3">
    <name type="scientific">Saguinus oedipus</name>
    <name type="common">Cotton-top tamarin</name>
    <name type="synonym">Oedipomidas oedipus</name>
    <dbReference type="NCBI Taxonomy" id="9490"/>
    <lineage>
        <taxon>Eukaryota</taxon>
        <taxon>Metazoa</taxon>
        <taxon>Chordata</taxon>
        <taxon>Craniata</taxon>
        <taxon>Vertebrata</taxon>
        <taxon>Euteleostomi</taxon>
        <taxon>Mammalia</taxon>
        <taxon>Eutheria</taxon>
        <taxon>Euarchontoglires</taxon>
        <taxon>Primates</taxon>
        <taxon>Haplorrhini</taxon>
        <taxon>Platyrrhini</taxon>
        <taxon>Cebidae</taxon>
        <taxon>Callitrichinae</taxon>
        <taxon>Saguinus</taxon>
    </lineage>
</organism>
<dbReference type="EMBL" id="JASSZA010000012">
    <property type="protein sequence ID" value="KAK2095810.1"/>
    <property type="molecule type" value="Genomic_DNA"/>
</dbReference>
<name>A0ABQ9UFK5_SAGOE</name>
<reference evidence="2 3" key="1">
    <citation type="submission" date="2023-05" db="EMBL/GenBank/DDBJ databases">
        <title>B98-5 Cell Line De Novo Hybrid Assembly: An Optical Mapping Approach.</title>
        <authorList>
            <person name="Kananen K."/>
            <person name="Auerbach J.A."/>
            <person name="Kautto E."/>
            <person name="Blachly J.S."/>
        </authorList>
    </citation>
    <scope>NUCLEOTIDE SEQUENCE [LARGE SCALE GENOMIC DNA]</scope>
    <source>
        <strain evidence="2">B95-8</strain>
        <tissue evidence="2">Cell line</tissue>
    </source>
</reference>
<feature type="region of interest" description="Disordered" evidence="1">
    <location>
        <begin position="1"/>
        <end position="40"/>
    </location>
</feature>
<evidence type="ECO:0000313" key="2">
    <source>
        <dbReference type="EMBL" id="KAK2095810.1"/>
    </source>
</evidence>
<sequence>MLSRASPSLEKAPGNCKTQLSDPDATSHSAPRKAPSNTDKSSNLLIAWQIRSHERKALEVPSYGMYGYKNIFRQETDELKDLETAKTLSEKTGRTVIVHHQSGMSYKGLGKATEESTDGADSDCIEATGTAGDKTMMKFHKQASWVCKRDMVDAAKELHLWPTEVRNREKLWAMKPPRSKKEGCHGAKCSMYGVSPGRSKPWLCHSAATTLFSKIRAQHLAH</sequence>
<protein>
    <submittedName>
        <fullName evidence="2">Uncharacterized protein</fullName>
    </submittedName>
</protein>
<keyword evidence="3" id="KW-1185">Reference proteome</keyword>
<evidence type="ECO:0000313" key="3">
    <source>
        <dbReference type="Proteomes" id="UP001266305"/>
    </source>
</evidence>
<comment type="caution">
    <text evidence="2">The sequence shown here is derived from an EMBL/GenBank/DDBJ whole genome shotgun (WGS) entry which is preliminary data.</text>
</comment>
<proteinExistence type="predicted"/>
<evidence type="ECO:0000256" key="1">
    <source>
        <dbReference type="SAM" id="MobiDB-lite"/>
    </source>
</evidence>
<dbReference type="Proteomes" id="UP001266305">
    <property type="component" value="Unassembled WGS sequence"/>
</dbReference>
<feature type="compositionally biased region" description="Polar residues" evidence="1">
    <location>
        <begin position="16"/>
        <end position="40"/>
    </location>
</feature>
<gene>
    <name evidence="2" type="ORF">P7K49_024844</name>
</gene>